<dbReference type="SMART" id="SM00829">
    <property type="entry name" value="PKS_ER"/>
    <property type="match status" value="1"/>
</dbReference>
<dbReference type="InterPro" id="IPR002328">
    <property type="entry name" value="ADH_Zn_CS"/>
</dbReference>
<dbReference type="PROSITE" id="PS00059">
    <property type="entry name" value="ADH_ZINC"/>
    <property type="match status" value="1"/>
</dbReference>
<dbReference type="Gene3D" id="3.40.50.720">
    <property type="entry name" value="NAD(P)-binding Rossmann-like Domain"/>
    <property type="match status" value="1"/>
</dbReference>
<dbReference type="SUPFAM" id="SSF51735">
    <property type="entry name" value="NAD(P)-binding Rossmann-fold domains"/>
    <property type="match status" value="1"/>
</dbReference>
<evidence type="ECO:0000259" key="7">
    <source>
        <dbReference type="SMART" id="SM00829"/>
    </source>
</evidence>
<dbReference type="InterPro" id="IPR013149">
    <property type="entry name" value="ADH-like_C"/>
</dbReference>
<dbReference type="EMBL" id="BAAALV010000002">
    <property type="protein sequence ID" value="GAA1905277.1"/>
    <property type="molecule type" value="Genomic_DNA"/>
</dbReference>
<evidence type="ECO:0000256" key="6">
    <source>
        <dbReference type="RuleBase" id="RU361277"/>
    </source>
</evidence>
<gene>
    <name evidence="8" type="ORF">GCM10009688_06580</name>
</gene>
<protein>
    <submittedName>
        <fullName evidence="8">NAD(P)-dependent alcohol dehydrogenase</fullName>
    </submittedName>
</protein>
<dbReference type="InterPro" id="IPR013154">
    <property type="entry name" value="ADH-like_N"/>
</dbReference>
<name>A0ABP5A8P0_9MICC</name>
<comment type="similarity">
    <text evidence="2 6">Belongs to the zinc-containing alcohol dehydrogenase family.</text>
</comment>
<dbReference type="Pfam" id="PF08240">
    <property type="entry name" value="ADH_N"/>
    <property type="match status" value="1"/>
</dbReference>
<dbReference type="PANTHER" id="PTHR43350:SF2">
    <property type="entry name" value="GROES-LIKE ZINC-BINDING ALCOHOL DEHYDROGENASE FAMILY PROTEIN"/>
    <property type="match status" value="1"/>
</dbReference>
<evidence type="ECO:0000256" key="2">
    <source>
        <dbReference type="ARBA" id="ARBA00008072"/>
    </source>
</evidence>
<dbReference type="InterPro" id="IPR020843">
    <property type="entry name" value="ER"/>
</dbReference>
<organism evidence="8 9">
    <name type="scientific">Arthrobacter gandavensis</name>
    <dbReference type="NCBI Taxonomy" id="169960"/>
    <lineage>
        <taxon>Bacteria</taxon>
        <taxon>Bacillati</taxon>
        <taxon>Actinomycetota</taxon>
        <taxon>Actinomycetes</taxon>
        <taxon>Micrococcales</taxon>
        <taxon>Micrococcaceae</taxon>
        <taxon>Arthrobacter</taxon>
    </lineage>
</organism>
<accession>A0ABP5A8P0</accession>
<keyword evidence="4 6" id="KW-0862">Zinc</keyword>
<evidence type="ECO:0000256" key="3">
    <source>
        <dbReference type="ARBA" id="ARBA00022723"/>
    </source>
</evidence>
<dbReference type="PANTHER" id="PTHR43350">
    <property type="entry name" value="NAD-DEPENDENT ALCOHOL DEHYDROGENASE"/>
    <property type="match status" value="1"/>
</dbReference>
<dbReference type="CDD" id="cd08278">
    <property type="entry name" value="benzyl_alcohol_DH"/>
    <property type="match status" value="1"/>
</dbReference>
<proteinExistence type="inferred from homology"/>
<evidence type="ECO:0000313" key="8">
    <source>
        <dbReference type="EMBL" id="GAA1905277.1"/>
    </source>
</evidence>
<comment type="caution">
    <text evidence="8">The sequence shown here is derived from an EMBL/GenBank/DDBJ whole genome shotgun (WGS) entry which is preliminary data.</text>
</comment>
<dbReference type="SUPFAM" id="SSF50129">
    <property type="entry name" value="GroES-like"/>
    <property type="match status" value="1"/>
</dbReference>
<evidence type="ECO:0000313" key="9">
    <source>
        <dbReference type="Proteomes" id="UP001500784"/>
    </source>
</evidence>
<sequence length="375" mass="38565">MGLMTTQARAAILRGINEPFEITDVVLDDPRPDEVLVRVEAAGVCGTDLGVQAGHIPFPLPGVLGHEGAGIVEAVGSAVTSVVPGDHVLLSFTSCGVCRNCRSGHPAYCTYFLELNLVGGQRLDGSATISKDGKGVHGHFFAQSSFSNLVLADERGVTKVDPDADLSLLAPLGCGIQTGAGAVMNVLRPEPGSTLAVFGAGPVGLSAVMAAALGGSTRIVVMDLVDSRLELARELGATDVVNSGSTDALQALFELTDGAGVTHALETTGSTRVAATAADALAPLGKLGLIGAPAPGSTVELDVNFMLNGRQVLGITEGDSTPQLFLPALVDLVQQGRFPLQKMITRYAFGDINTAAADAKSGRVLKPVLHFEDLH</sequence>
<dbReference type="InterPro" id="IPR036291">
    <property type="entry name" value="NAD(P)-bd_dom_sf"/>
</dbReference>
<dbReference type="Gene3D" id="3.90.180.10">
    <property type="entry name" value="Medium-chain alcohol dehydrogenases, catalytic domain"/>
    <property type="match status" value="1"/>
</dbReference>
<dbReference type="Proteomes" id="UP001500784">
    <property type="component" value="Unassembled WGS sequence"/>
</dbReference>
<dbReference type="InterPro" id="IPR011032">
    <property type="entry name" value="GroES-like_sf"/>
</dbReference>
<dbReference type="Pfam" id="PF00107">
    <property type="entry name" value="ADH_zinc_N"/>
    <property type="match status" value="1"/>
</dbReference>
<feature type="domain" description="Enoyl reductase (ER)" evidence="7">
    <location>
        <begin position="15"/>
        <end position="369"/>
    </location>
</feature>
<evidence type="ECO:0000256" key="5">
    <source>
        <dbReference type="ARBA" id="ARBA00023002"/>
    </source>
</evidence>
<keyword evidence="3 6" id="KW-0479">Metal-binding</keyword>
<keyword evidence="9" id="KW-1185">Reference proteome</keyword>
<evidence type="ECO:0000256" key="1">
    <source>
        <dbReference type="ARBA" id="ARBA00001947"/>
    </source>
</evidence>
<comment type="cofactor">
    <cofactor evidence="1 6">
        <name>Zn(2+)</name>
        <dbReference type="ChEBI" id="CHEBI:29105"/>
    </cofactor>
</comment>
<reference evidence="9" key="1">
    <citation type="journal article" date="2019" name="Int. J. Syst. Evol. Microbiol.">
        <title>The Global Catalogue of Microorganisms (GCM) 10K type strain sequencing project: providing services to taxonomists for standard genome sequencing and annotation.</title>
        <authorList>
            <consortium name="The Broad Institute Genomics Platform"/>
            <consortium name="The Broad Institute Genome Sequencing Center for Infectious Disease"/>
            <person name="Wu L."/>
            <person name="Ma J."/>
        </authorList>
    </citation>
    <scope>NUCLEOTIDE SEQUENCE [LARGE SCALE GENOMIC DNA]</scope>
    <source>
        <strain evidence="9">JCM 13316</strain>
    </source>
</reference>
<keyword evidence="5" id="KW-0560">Oxidoreductase</keyword>
<evidence type="ECO:0000256" key="4">
    <source>
        <dbReference type="ARBA" id="ARBA00022833"/>
    </source>
</evidence>